<sequence>MNPETDGLPLAMLLMMSVTAALTAPTNILGGLVLGWLCRGWWQVVLAAVVMHGVLVATTLPGGMLEHTPLVRLALLAGLAGPLAWCAAGFALRRHVVTPGSTAERAASAFAGLVLGGVAGAVIGLGLGELYVTMARVSTLEGAAGYAMFFLFLLPGIGIGAVLGAVLGWRWSRPRAAG</sequence>
<keyword evidence="1" id="KW-0472">Membrane</keyword>
<dbReference type="Proteomes" id="UP000562254">
    <property type="component" value="Unassembled WGS sequence"/>
</dbReference>
<proteinExistence type="predicted"/>
<feature type="transmembrane region" description="Helical" evidence="1">
    <location>
        <begin position="146"/>
        <end position="169"/>
    </location>
</feature>
<evidence type="ECO:0000256" key="1">
    <source>
        <dbReference type="SAM" id="Phobius"/>
    </source>
</evidence>
<feature type="transmembrane region" description="Helical" evidence="1">
    <location>
        <begin position="70"/>
        <end position="92"/>
    </location>
</feature>
<feature type="transmembrane region" description="Helical" evidence="1">
    <location>
        <begin position="12"/>
        <end position="37"/>
    </location>
</feature>
<feature type="transmembrane region" description="Helical" evidence="1">
    <location>
        <begin position="113"/>
        <end position="134"/>
    </location>
</feature>
<evidence type="ECO:0000313" key="3">
    <source>
        <dbReference type="Proteomes" id="UP000562254"/>
    </source>
</evidence>
<reference evidence="2 3" key="1">
    <citation type="submission" date="2020-08" db="EMBL/GenBank/DDBJ databases">
        <title>Genomic Encyclopedia of Type Strains, Phase IV (KMG-IV): sequencing the most valuable type-strain genomes for metagenomic binning, comparative biology and taxonomic classification.</title>
        <authorList>
            <person name="Goeker M."/>
        </authorList>
    </citation>
    <scope>NUCLEOTIDE SEQUENCE [LARGE SCALE GENOMIC DNA]</scope>
    <source>
        <strain evidence="2 3">DSM 25895</strain>
    </source>
</reference>
<protein>
    <submittedName>
        <fullName evidence="2">Uncharacterized protein</fullName>
    </submittedName>
</protein>
<dbReference type="AlphaFoldDB" id="A0A840XN31"/>
<keyword evidence="1" id="KW-1133">Transmembrane helix</keyword>
<comment type="caution">
    <text evidence="2">The sequence shown here is derived from an EMBL/GenBank/DDBJ whole genome shotgun (WGS) entry which is preliminary data.</text>
</comment>
<organism evidence="2 3">
    <name type="scientific">Neoroseomonas alkaliterrae</name>
    <dbReference type="NCBI Taxonomy" id="1452450"/>
    <lineage>
        <taxon>Bacteria</taxon>
        <taxon>Pseudomonadati</taxon>
        <taxon>Pseudomonadota</taxon>
        <taxon>Alphaproteobacteria</taxon>
        <taxon>Acetobacterales</taxon>
        <taxon>Acetobacteraceae</taxon>
        <taxon>Neoroseomonas</taxon>
    </lineage>
</organism>
<name>A0A840XN31_9PROT</name>
<evidence type="ECO:0000313" key="2">
    <source>
        <dbReference type="EMBL" id="MBB5688139.1"/>
    </source>
</evidence>
<dbReference type="RefSeq" id="WP_184480496.1">
    <property type="nucleotide sequence ID" value="NZ_JAAEDJ010000026.1"/>
</dbReference>
<feature type="transmembrane region" description="Helical" evidence="1">
    <location>
        <begin position="44"/>
        <end position="64"/>
    </location>
</feature>
<keyword evidence="3" id="KW-1185">Reference proteome</keyword>
<accession>A0A840XN31</accession>
<dbReference type="EMBL" id="JACIJE010000001">
    <property type="protein sequence ID" value="MBB5688139.1"/>
    <property type="molecule type" value="Genomic_DNA"/>
</dbReference>
<gene>
    <name evidence="2" type="ORF">FHS88_000249</name>
</gene>
<keyword evidence="1" id="KW-0812">Transmembrane</keyword>